<dbReference type="WBParaSite" id="MCU_007323-RA">
    <property type="protein sequence ID" value="MCU_007323-RA"/>
    <property type="gene ID" value="MCU_007323"/>
</dbReference>
<feature type="chain" id="PRO_5024315028" evidence="2">
    <location>
        <begin position="24"/>
        <end position="967"/>
    </location>
</feature>
<dbReference type="Pfam" id="PF16070">
    <property type="entry name" value="Ig_TMEM132_4th"/>
    <property type="match status" value="1"/>
</dbReference>
<feature type="compositionally biased region" description="Pro residues" evidence="1">
    <location>
        <begin position="896"/>
        <end position="906"/>
    </location>
</feature>
<dbReference type="AlphaFoldDB" id="A0A5K3FH30"/>
<evidence type="ECO:0000259" key="3">
    <source>
        <dbReference type="Pfam" id="PF16070"/>
    </source>
</evidence>
<evidence type="ECO:0000256" key="1">
    <source>
        <dbReference type="SAM" id="MobiDB-lite"/>
    </source>
</evidence>
<dbReference type="PANTHER" id="PTHR13388">
    <property type="entry name" value="DETONATOR, ISOFORM E"/>
    <property type="match status" value="1"/>
</dbReference>
<feature type="region of interest" description="Disordered" evidence="1">
    <location>
        <begin position="893"/>
        <end position="935"/>
    </location>
</feature>
<dbReference type="PANTHER" id="PTHR13388:SF11">
    <property type="entry name" value="DETONATOR, ISOFORM E"/>
    <property type="match status" value="1"/>
</dbReference>
<evidence type="ECO:0000256" key="2">
    <source>
        <dbReference type="SAM" id="SignalP"/>
    </source>
</evidence>
<accession>A0A5K3FH30</accession>
<proteinExistence type="predicted"/>
<reference evidence="4" key="1">
    <citation type="submission" date="2019-11" db="UniProtKB">
        <authorList>
            <consortium name="WormBaseParasite"/>
        </authorList>
    </citation>
    <scope>IDENTIFICATION</scope>
</reference>
<keyword evidence="2" id="KW-0732">Signal</keyword>
<dbReference type="InterPro" id="IPR031437">
    <property type="entry name" value="Ig_TMEM132_4th"/>
</dbReference>
<feature type="domain" description="Transmembrane protein family 132 fourth" evidence="3">
    <location>
        <begin position="419"/>
        <end position="516"/>
    </location>
</feature>
<evidence type="ECO:0000313" key="4">
    <source>
        <dbReference type="WBParaSite" id="MCU_007323-RA"/>
    </source>
</evidence>
<dbReference type="InterPro" id="IPR026307">
    <property type="entry name" value="TMEM132"/>
</dbReference>
<feature type="signal peptide" evidence="2">
    <location>
        <begin position="1"/>
        <end position="23"/>
    </location>
</feature>
<name>A0A5K3FH30_MESCO</name>
<protein>
    <submittedName>
        <fullName evidence="4">TMEM132 domain-containing protein</fullName>
    </submittedName>
</protein>
<organism evidence="4">
    <name type="scientific">Mesocestoides corti</name>
    <name type="common">Flatworm</name>
    <dbReference type="NCBI Taxonomy" id="53468"/>
    <lineage>
        <taxon>Eukaryota</taxon>
        <taxon>Metazoa</taxon>
        <taxon>Spiralia</taxon>
        <taxon>Lophotrochozoa</taxon>
        <taxon>Platyhelminthes</taxon>
        <taxon>Cestoda</taxon>
        <taxon>Eucestoda</taxon>
        <taxon>Cyclophyllidea</taxon>
        <taxon>Mesocestoididae</taxon>
        <taxon>Mesocestoides</taxon>
    </lineage>
</organism>
<sequence>MMDDNKPVPILLTLLLALRTIDADVLNSRFVPSGATFFTNTEYNKESSIFFQDFVSVGSVDDVLLNINVGNLRVNASINSDADDCHTHPLTTVHLFQKELYEDDPTLHFLCHSLFASDVLQNANNGLSTCCVIKVTVSNRHFFTGCLIDNWSLINRSTCHASLHIENKAWNDTNNNELDVSYGINTVHYTRSHATNIIMDSAALSRQCWTPLATQMSDFKFLEKISLKKLQRDEVREIGRNVRLDIPTRRLKNGEFFSVPVRVKQHTNIAEFTLRCEIPINTFVEFVRVVWPWEVDESSILSNGRDSSAHLLQLNSGFTAWDISQRLIPSPKGNVTEVVAQYRDTAIDPGIDDHFRDDPVIYKLLFRVVPPPRDSVGRIGPRFLWSLVSLSRKNTADQPTSGSPIVTRLDIESFEFKHLVLVVKSRSLVNTAVLSGHPSQYPVWVFGLTHAHELRDVTARSTCHTGDESVAHFPRDACAAGLTFSGGELGGAQDLLLVAKVDRTNAREQVTVWFPRQSDGVSLVVDQPREGQAFASSTHPLHEYSFTSVFLHGLTDNQQASVAQGRRPRIHAATSEAHFQQKRLRVIARFTTANARIQSGEYSPSTHTESASSPALDVTYLTAHCLRLEYASEGTSFMEDGKEVPVRLVLVREEQRQDRSEEGPAAARVWLVGRRPGRVRVKLASVADSPLVKAALPASLARLRKQQAKHRSPVSDGSPWKPHQPPILWVTVTDGDSIWPVGITAQLVTDLTVTVTQQDRLENQLPIGATQSHYQTMNKRKENLDFAFYTAHIRFSGSRVGRSTGSSNHSTSAASADSFVFQRENNFGANRRVKRQSLSQTLPRQGLLVVTVQFSDESVLPWHRIVEVAWELGQWPLPFTLVIDSLRPDLVRVDMPPMPPSPPSSPPSHKHQKRSLKSPQFTFHRHGDKNDTQNAFLRPEWLGPTVFLLREDESFSGEFVDVFIVSD</sequence>